<dbReference type="PANTHER" id="PTHR43788:SF8">
    <property type="entry name" value="DNA-BINDING PROTEIN SMUBP-2"/>
    <property type="match status" value="1"/>
</dbReference>
<feature type="domain" description="DNA2/NAM7 helicase-like C-terminal" evidence="9">
    <location>
        <begin position="803"/>
        <end position="985"/>
    </location>
</feature>
<keyword evidence="3" id="KW-0378">Hydrolase</keyword>
<feature type="compositionally biased region" description="Basic residues" evidence="7">
    <location>
        <begin position="65"/>
        <end position="74"/>
    </location>
</feature>
<dbReference type="InterPro" id="IPR041679">
    <property type="entry name" value="DNA2/NAM7-like_C"/>
</dbReference>
<evidence type="ECO:0000313" key="10">
    <source>
        <dbReference type="EMBL" id="EGY79034.1"/>
    </source>
</evidence>
<comment type="caution">
    <text evidence="10">The sequence shown here is derived from an EMBL/GenBank/DDBJ whole genome shotgun (WGS) entry which is preliminary data.</text>
</comment>
<dbReference type="Proteomes" id="UP000005332">
    <property type="component" value="Unassembled WGS sequence"/>
</dbReference>
<evidence type="ECO:0000256" key="6">
    <source>
        <dbReference type="SAM" id="Coils"/>
    </source>
</evidence>
<name>G4CU93_9ACTN</name>
<gene>
    <name evidence="10" type="ORF">HMPREF9153_0099</name>
</gene>
<evidence type="ECO:0000256" key="5">
    <source>
        <dbReference type="ARBA" id="ARBA00022840"/>
    </source>
</evidence>
<evidence type="ECO:0000256" key="2">
    <source>
        <dbReference type="ARBA" id="ARBA00022741"/>
    </source>
</evidence>
<evidence type="ECO:0000256" key="7">
    <source>
        <dbReference type="SAM" id="MobiDB-lite"/>
    </source>
</evidence>
<proteinExistence type="inferred from homology"/>
<sequence length="1169" mass="131476">MVWSVMSSRVLELTKYYSEIQRRSNLVDQVFTAQKPHITVDLTQVREGTLDERSVAQLFTLANSHSRRQPRKSGQRREPVCPRQDAHPIKLIISLITLRQRRSSSGLLLLPASLTPDGTLTADPQNDEPWIPVSRLRTPGMTDREVMVGDLSSLWKWRRGKGAELASNAETWQDTLDLCFNLFSEVSNNFKNLGKVDDTQIITSTCYITPGEVITSNRAILDLYKYLENGAYSAAPVYANLLSRNPQQRLDSDYLDANVDTLKKSAILSTGSMSDEYPLTESQRRAVHAFLCDTSDEPASITAVSGAPGTGKTTLLQSVIASMIVTHALEDKPAPLIVGTSTNNQAVINIIDSFSKVTKKQPGVLDQRWLPVATEDGATPDALHSLATYCPSQSRMNEAQRHGYLTENLHKSGVYTYYSSPQYIASAASYFVQRFTEYSQAFIASPPPTIKDALEILRNVLVKYETARRELIKERARADSHAVTKLTEFREKKDTLSRELKVYRHHLNSWTRILTGLRQRSTSVDPAEEALVIDMNYKEGEPAPHLRTLGEFVRFYQSSIASSRKLLKRIERRIRKSETAAAKAQKRYKKKIHRCLTELKVFGSLPEKQLQKLTDASDLLNLDQVLDTTVRYVEFWLAVHIYEAEWLLAADGDDLIPERERNRTSPEYMERFWTQVASLTPCFVMTAYQLPKYFRLWTKPGEKSEYDLGRPDLMIVDEAGQVDMSIGAAVFAIPKRALVVGDVLQLSPIWSIDPESDKEMTSVFNLAGQWDDMISRGMTSSQPSSVMSAATTASRWRYSQDAKPGLFLAEHFRCHHDIIQFCNDLLYKGLLKPSRPLGSYKLKDIVEHPFLFKKIANSEDQRKGSSRINCHEAQEIATWIASNFDYFRAIYNPNGDPAKDAEIIGVVTPFAAQEHLIKNALDPRFSKIITVGTAHKLQGAEREIVLFSAVYGNNSDQAVFIDKTLELMNVAVSRAKDLFIVFGSDQRWNGTGPVFRLIRKHATLSDCNFAGSRNNAPVPPAENSTPVQPVVPDFEPVLPPTATPQAKSYEYFTPTQKSSTPESGDIKFVDRRTPGYCIARELLDAWKKEGVLPEGQPVRATQLNQALSKAGLITYAINEWMPTVHGAMMGIALYEGEDKDGRRYRNLIYSPQAQAALTNLVRTHQLVLR</sequence>
<feature type="coiled-coil region" evidence="6">
    <location>
        <begin position="560"/>
        <end position="587"/>
    </location>
</feature>
<dbReference type="Pfam" id="PF13087">
    <property type="entry name" value="AAA_12"/>
    <property type="match status" value="1"/>
</dbReference>
<dbReference type="InterPro" id="IPR047187">
    <property type="entry name" value="SF1_C_Upf1"/>
</dbReference>
<evidence type="ECO:0000259" key="8">
    <source>
        <dbReference type="Pfam" id="PF13086"/>
    </source>
</evidence>
<dbReference type="AlphaFoldDB" id="G4CU93"/>
<dbReference type="HOGENOM" id="CLU_289307_0_0_11"/>
<dbReference type="GO" id="GO:0016787">
    <property type="term" value="F:hydrolase activity"/>
    <property type="evidence" value="ECO:0007669"/>
    <property type="project" value="UniProtKB-KW"/>
</dbReference>
<feature type="domain" description="DNA2/NAM7 helicase helicase" evidence="8">
    <location>
        <begin position="279"/>
        <end position="516"/>
    </location>
</feature>
<comment type="similarity">
    <text evidence="1">Belongs to the DNA2/NAM7 helicase family.</text>
</comment>
<keyword evidence="2" id="KW-0547">Nucleotide-binding</keyword>
<keyword evidence="5" id="KW-0067">ATP-binding</keyword>
<dbReference type="GO" id="GO:0003678">
    <property type="term" value="F:DNA helicase activity"/>
    <property type="evidence" value="ECO:0007669"/>
    <property type="project" value="UniProtKB-ARBA"/>
</dbReference>
<evidence type="ECO:0000256" key="4">
    <source>
        <dbReference type="ARBA" id="ARBA00022806"/>
    </source>
</evidence>
<dbReference type="CDD" id="cd18808">
    <property type="entry name" value="SF1_C_Upf1"/>
    <property type="match status" value="1"/>
</dbReference>
<dbReference type="EMBL" id="AGBA01000003">
    <property type="protein sequence ID" value="EGY79034.1"/>
    <property type="molecule type" value="Genomic_DNA"/>
</dbReference>
<keyword evidence="6" id="KW-0175">Coiled coil</keyword>
<dbReference type="PANTHER" id="PTHR43788">
    <property type="entry name" value="DNA2/NAM7 HELICASE FAMILY MEMBER"/>
    <property type="match status" value="1"/>
</dbReference>
<reference evidence="10 11" key="1">
    <citation type="submission" date="2011-06" db="EMBL/GenBank/DDBJ databases">
        <authorList>
            <person name="Muzny D."/>
            <person name="Qin X."/>
            <person name="Deng J."/>
            <person name="Jiang H."/>
            <person name="Liu Y."/>
            <person name="Qu J."/>
            <person name="Song X.-Z."/>
            <person name="Zhang L."/>
            <person name="Thornton R."/>
            <person name="Coyle M."/>
            <person name="Francisco L."/>
            <person name="Jackson L."/>
            <person name="Javaid M."/>
            <person name="Korchina V."/>
            <person name="Kovar C."/>
            <person name="Mata R."/>
            <person name="Mathew T."/>
            <person name="Ngo R."/>
            <person name="Nguyen L."/>
            <person name="Nguyen N."/>
            <person name="Okwuonu G."/>
            <person name="Ongeri F."/>
            <person name="Pham C."/>
            <person name="Simmons D."/>
            <person name="Wilczek-Boney K."/>
            <person name="Hale W."/>
            <person name="Jakkamsetti A."/>
            <person name="Pham P."/>
            <person name="Ruth R."/>
            <person name="San Lucas F."/>
            <person name="Warren J."/>
            <person name="Zhang J."/>
            <person name="Zhao Z."/>
            <person name="Zhou C."/>
            <person name="Zhu D."/>
            <person name="Lee S."/>
            <person name="Bess C."/>
            <person name="Blankenburg K."/>
            <person name="Forbes L."/>
            <person name="Fu Q."/>
            <person name="Gubbala S."/>
            <person name="Hirani K."/>
            <person name="Jayaseelan J.C."/>
            <person name="Lara F."/>
            <person name="Munidasa M."/>
            <person name="Palculict T."/>
            <person name="Patil S."/>
            <person name="Pu L.-L."/>
            <person name="Saada N."/>
            <person name="Tang L."/>
            <person name="Weissenberger G."/>
            <person name="Zhu Y."/>
            <person name="Hemphill L."/>
            <person name="Shang Y."/>
            <person name="Youmans B."/>
            <person name="Ayvaz T."/>
            <person name="Ross M."/>
            <person name="Santibanez J."/>
            <person name="Aqrawi P."/>
            <person name="Gross S."/>
            <person name="Joshi V."/>
            <person name="Fowler G."/>
            <person name="Nazareth L."/>
            <person name="Reid J."/>
            <person name="Worley K."/>
            <person name="Petrosino J."/>
            <person name="Highlander S."/>
            <person name="Gibbs R."/>
        </authorList>
    </citation>
    <scope>NUCLEOTIDE SEQUENCE [LARGE SCALE GENOMIC DNA]</scope>
    <source>
        <strain evidence="10 11">ATCC 25577</strain>
    </source>
</reference>
<dbReference type="Pfam" id="PF13086">
    <property type="entry name" value="AAA_11"/>
    <property type="match status" value="1"/>
</dbReference>
<feature type="region of interest" description="Disordered" evidence="7">
    <location>
        <begin position="61"/>
        <end position="82"/>
    </location>
</feature>
<organism evidence="10 11">
    <name type="scientific">Cutibacterium avidum ATCC 25577</name>
    <dbReference type="NCBI Taxonomy" id="997355"/>
    <lineage>
        <taxon>Bacteria</taxon>
        <taxon>Bacillati</taxon>
        <taxon>Actinomycetota</taxon>
        <taxon>Actinomycetes</taxon>
        <taxon>Propionibacteriales</taxon>
        <taxon>Propionibacteriaceae</taxon>
        <taxon>Cutibacterium</taxon>
    </lineage>
</organism>
<dbReference type="InterPro" id="IPR050534">
    <property type="entry name" value="Coronavir_polyprotein_1ab"/>
</dbReference>
<evidence type="ECO:0000256" key="3">
    <source>
        <dbReference type="ARBA" id="ARBA00022801"/>
    </source>
</evidence>
<protein>
    <submittedName>
        <fullName evidence="10">DNA helicase</fullName>
    </submittedName>
</protein>
<accession>G4CU93</accession>
<dbReference type="Gene3D" id="3.40.50.300">
    <property type="entry name" value="P-loop containing nucleotide triphosphate hydrolases"/>
    <property type="match status" value="3"/>
</dbReference>
<dbReference type="PATRIC" id="fig|997355.3.peg.99"/>
<evidence type="ECO:0000259" key="9">
    <source>
        <dbReference type="Pfam" id="PF13087"/>
    </source>
</evidence>
<dbReference type="InterPro" id="IPR041677">
    <property type="entry name" value="DNA2/NAM7_AAA_11"/>
</dbReference>
<dbReference type="SUPFAM" id="SSF52540">
    <property type="entry name" value="P-loop containing nucleoside triphosphate hydrolases"/>
    <property type="match status" value="1"/>
</dbReference>
<dbReference type="InterPro" id="IPR027417">
    <property type="entry name" value="P-loop_NTPase"/>
</dbReference>
<keyword evidence="11" id="KW-1185">Reference proteome</keyword>
<evidence type="ECO:0000313" key="11">
    <source>
        <dbReference type="Proteomes" id="UP000005332"/>
    </source>
</evidence>
<evidence type="ECO:0000256" key="1">
    <source>
        <dbReference type="ARBA" id="ARBA00007913"/>
    </source>
</evidence>
<keyword evidence="4 10" id="KW-0347">Helicase</keyword>
<dbReference type="GO" id="GO:0005524">
    <property type="term" value="F:ATP binding"/>
    <property type="evidence" value="ECO:0007669"/>
    <property type="project" value="UniProtKB-KW"/>
</dbReference>